<keyword evidence="8 12" id="KW-1133">Transmembrane helix</keyword>
<dbReference type="AlphaFoldDB" id="A0A4P7VR25"/>
<keyword evidence="4 12" id="KW-0813">Transport</keyword>
<evidence type="ECO:0000256" key="7">
    <source>
        <dbReference type="ARBA" id="ARBA00022692"/>
    </source>
</evidence>
<keyword evidence="6" id="KW-0997">Cell inner membrane</keyword>
<dbReference type="InterPro" id="IPR001185">
    <property type="entry name" value="MS_channel"/>
</dbReference>
<dbReference type="NCBIfam" id="NF001843">
    <property type="entry name" value="PRK00567.1-4"/>
    <property type="match status" value="1"/>
</dbReference>
<dbReference type="Gene3D" id="1.10.1200.120">
    <property type="entry name" value="Large-conductance mechanosensitive channel, MscL, domain 1"/>
    <property type="match status" value="1"/>
</dbReference>
<dbReference type="InterPro" id="IPR036019">
    <property type="entry name" value="MscL_channel"/>
</dbReference>
<dbReference type="SUPFAM" id="SSF81330">
    <property type="entry name" value="Gated mechanosensitive channel"/>
    <property type="match status" value="1"/>
</dbReference>
<gene>
    <name evidence="12 13" type="primary">mscL</name>
    <name evidence="13" type="ORF">E7746_13230</name>
</gene>
<keyword evidence="10 12" id="KW-0472">Membrane</keyword>
<evidence type="ECO:0000256" key="1">
    <source>
        <dbReference type="ARBA" id="ARBA00004651"/>
    </source>
</evidence>
<dbReference type="GO" id="GO:0005886">
    <property type="term" value="C:plasma membrane"/>
    <property type="evidence" value="ECO:0007669"/>
    <property type="project" value="UniProtKB-SubCell"/>
</dbReference>
<accession>A0A4P7VR25</accession>
<protein>
    <recommendedName>
        <fullName evidence="12">Large-conductance mechanosensitive channel</fullName>
    </recommendedName>
</protein>
<comment type="function">
    <text evidence="12">Channel that opens in response to stretch forces in the membrane lipid bilayer. May participate in the regulation of osmotic pressure changes within the cell.</text>
</comment>
<keyword evidence="9 12" id="KW-0406">Ion transport</keyword>
<dbReference type="KEGG" id="mgod:E7746_13230"/>
<proteinExistence type="inferred from homology"/>
<evidence type="ECO:0000256" key="5">
    <source>
        <dbReference type="ARBA" id="ARBA00022475"/>
    </source>
</evidence>
<evidence type="ECO:0000256" key="12">
    <source>
        <dbReference type="HAMAP-Rule" id="MF_00115"/>
    </source>
</evidence>
<evidence type="ECO:0000313" key="13">
    <source>
        <dbReference type="EMBL" id="QCD36772.1"/>
    </source>
</evidence>
<feature type="transmembrane region" description="Helical" evidence="12">
    <location>
        <begin position="20"/>
        <end position="38"/>
    </location>
</feature>
<evidence type="ECO:0000256" key="4">
    <source>
        <dbReference type="ARBA" id="ARBA00022448"/>
    </source>
</evidence>
<evidence type="ECO:0000256" key="6">
    <source>
        <dbReference type="ARBA" id="ARBA00022519"/>
    </source>
</evidence>
<keyword evidence="7 12" id="KW-0812">Transmembrane</keyword>
<dbReference type="InterPro" id="IPR037673">
    <property type="entry name" value="MSC/AndL"/>
</dbReference>
<evidence type="ECO:0000256" key="11">
    <source>
        <dbReference type="ARBA" id="ARBA00023303"/>
    </source>
</evidence>
<comment type="subunit">
    <text evidence="3 12">Homopentamer.</text>
</comment>
<keyword evidence="5 12" id="KW-1003">Cell membrane</keyword>
<dbReference type="HAMAP" id="MF_00115">
    <property type="entry name" value="MscL"/>
    <property type="match status" value="1"/>
</dbReference>
<evidence type="ECO:0000313" key="14">
    <source>
        <dbReference type="Proteomes" id="UP000297031"/>
    </source>
</evidence>
<feature type="transmembrane region" description="Helical" evidence="12">
    <location>
        <begin position="81"/>
        <end position="102"/>
    </location>
</feature>
<sequence length="143" mass="15635">MGKILSEFKEFAMKGNVVDMAVGVIIGGAFGKIVSSLVNDVIMPVVGIATGGLDFKEHKLILKAAVMNGEEVVTPEVAMTYGVFIQNIVDFLIVAFCIFMAIKFMNRFKKKVEEAPAAPAEPTKEEVLLTEIRDLLKQQADKK</sequence>
<name>A0A4P7VR25_9BACT</name>
<reference evidence="13 14" key="1">
    <citation type="submission" date="2019-02" db="EMBL/GenBank/DDBJ databases">
        <title>Isolation and identification of novel species under the genus Muribaculum.</title>
        <authorList>
            <person name="Miyake S."/>
            <person name="Ding Y."/>
            <person name="Low A."/>
            <person name="Soh M."/>
            <person name="Seedorf H."/>
        </authorList>
    </citation>
    <scope>NUCLEOTIDE SEQUENCE [LARGE SCALE GENOMIC DNA]</scope>
    <source>
        <strain evidence="13 14">TLL-A4</strain>
    </source>
</reference>
<dbReference type="PANTHER" id="PTHR30266">
    <property type="entry name" value="MECHANOSENSITIVE CHANNEL MSCL"/>
    <property type="match status" value="1"/>
</dbReference>
<dbReference type="NCBIfam" id="NF010557">
    <property type="entry name" value="PRK13952.1"/>
    <property type="match status" value="1"/>
</dbReference>
<dbReference type="RefSeq" id="WP_123394767.1">
    <property type="nucleotide sequence ID" value="NZ_CANQMU010000008.1"/>
</dbReference>
<keyword evidence="11 12" id="KW-0407">Ion channel</keyword>
<evidence type="ECO:0000256" key="8">
    <source>
        <dbReference type="ARBA" id="ARBA00022989"/>
    </source>
</evidence>
<dbReference type="PANTHER" id="PTHR30266:SF2">
    <property type="entry name" value="LARGE-CONDUCTANCE MECHANOSENSITIVE CHANNEL"/>
    <property type="match status" value="1"/>
</dbReference>
<keyword evidence="14" id="KW-1185">Reference proteome</keyword>
<evidence type="ECO:0000256" key="9">
    <source>
        <dbReference type="ARBA" id="ARBA00023065"/>
    </source>
</evidence>
<comment type="subcellular location">
    <subcellularLocation>
        <location evidence="1 12">Cell membrane</location>
        <topology evidence="1 12">Multi-pass membrane protein</topology>
    </subcellularLocation>
</comment>
<dbReference type="EMBL" id="CP039393">
    <property type="protein sequence ID" value="QCD36772.1"/>
    <property type="molecule type" value="Genomic_DNA"/>
</dbReference>
<dbReference type="Pfam" id="PF01741">
    <property type="entry name" value="MscL"/>
    <property type="match status" value="1"/>
</dbReference>
<dbReference type="OrthoDB" id="9810350at2"/>
<dbReference type="FunFam" id="1.10.1200.120:FF:000001">
    <property type="entry name" value="Large-conductance mechanosensitive channel"/>
    <property type="match status" value="1"/>
</dbReference>
<dbReference type="PRINTS" id="PR01264">
    <property type="entry name" value="MECHCHANNEL"/>
</dbReference>
<evidence type="ECO:0000256" key="3">
    <source>
        <dbReference type="ARBA" id="ARBA00011255"/>
    </source>
</evidence>
<comment type="similarity">
    <text evidence="2 12">Belongs to the MscL family.</text>
</comment>
<dbReference type="GO" id="GO:0008381">
    <property type="term" value="F:mechanosensitive monoatomic ion channel activity"/>
    <property type="evidence" value="ECO:0007669"/>
    <property type="project" value="UniProtKB-UniRule"/>
</dbReference>
<dbReference type="InterPro" id="IPR019823">
    <property type="entry name" value="Mechanosensitive_channel_CS"/>
</dbReference>
<dbReference type="Proteomes" id="UP000297031">
    <property type="component" value="Chromosome"/>
</dbReference>
<dbReference type="PROSITE" id="PS01327">
    <property type="entry name" value="MSCL"/>
    <property type="match status" value="1"/>
</dbReference>
<evidence type="ECO:0000256" key="10">
    <source>
        <dbReference type="ARBA" id="ARBA00023136"/>
    </source>
</evidence>
<organism evidence="13 14">
    <name type="scientific">Muribaculum gordoncarteri</name>
    <dbReference type="NCBI Taxonomy" id="2530390"/>
    <lineage>
        <taxon>Bacteria</taxon>
        <taxon>Pseudomonadati</taxon>
        <taxon>Bacteroidota</taxon>
        <taxon>Bacteroidia</taxon>
        <taxon>Bacteroidales</taxon>
        <taxon>Muribaculaceae</taxon>
        <taxon>Muribaculum</taxon>
    </lineage>
</organism>
<dbReference type="NCBIfam" id="TIGR00220">
    <property type="entry name" value="mscL"/>
    <property type="match status" value="1"/>
</dbReference>
<evidence type="ECO:0000256" key="2">
    <source>
        <dbReference type="ARBA" id="ARBA00007254"/>
    </source>
</evidence>